<accession>A0A7Z2VQQ3</accession>
<evidence type="ECO:0000256" key="6">
    <source>
        <dbReference type="ARBA" id="ARBA00023125"/>
    </source>
</evidence>
<evidence type="ECO:0000259" key="10">
    <source>
        <dbReference type="PROSITE" id="PS50110"/>
    </source>
</evidence>
<keyword evidence="6" id="KW-0238">DNA-binding</keyword>
<dbReference type="GO" id="GO:0005737">
    <property type="term" value="C:cytoplasm"/>
    <property type="evidence" value="ECO:0007669"/>
    <property type="project" value="UniProtKB-SubCell"/>
</dbReference>
<evidence type="ECO:0000256" key="7">
    <source>
        <dbReference type="ARBA" id="ARBA00023163"/>
    </source>
</evidence>
<dbReference type="GO" id="GO:0003700">
    <property type="term" value="F:DNA-binding transcription factor activity"/>
    <property type="evidence" value="ECO:0007669"/>
    <property type="project" value="InterPro"/>
</dbReference>
<proteinExistence type="predicted"/>
<dbReference type="CDD" id="cd17536">
    <property type="entry name" value="REC_YesN-like"/>
    <property type="match status" value="1"/>
</dbReference>
<evidence type="ECO:0000259" key="9">
    <source>
        <dbReference type="PROSITE" id="PS01124"/>
    </source>
</evidence>
<dbReference type="Gene3D" id="3.40.50.2300">
    <property type="match status" value="1"/>
</dbReference>
<feature type="domain" description="Response regulatory" evidence="10">
    <location>
        <begin position="2"/>
        <end position="119"/>
    </location>
</feature>
<evidence type="ECO:0000256" key="5">
    <source>
        <dbReference type="ARBA" id="ARBA00023015"/>
    </source>
</evidence>
<dbReference type="Pfam" id="PF00072">
    <property type="entry name" value="Response_reg"/>
    <property type="match status" value="1"/>
</dbReference>
<dbReference type="Proteomes" id="UP000502248">
    <property type="component" value="Chromosome"/>
</dbReference>
<sequence>MNVILADDERLVRSSLRSMLEELNIPIRIVGEARNGEELLKLVKSSSPDLIFVDIRMPKMDGLEAIREGKRFAPDASWVIVTGFSEFKYAQEAIRLGTSNYLLKPAEPEELEKCVRMAIQEQNKTAYYLNCEFEHWLTTQLRKSSSEAIDSRESSYQGYRLTGLTLYLNKTDLKPGSSDLMQKLAQEIQQAIVKQPEFKEVRSGIVSLRSETISCFWAFPVTGSPAHIPLISSIERQALSIVNREPGSSIHVLRTNDCEDVLNLLREMEEIHALAPLRVLFPVSSEVLSIAALRAAAVVGKSNVFEFCEHLVQLINLYHRKDYVSYLKKVATMKKHDMRDLFESRDKLKHVCRFLAKAIHSPVHEGMSAPDWYQALQRQGEDLLTDSNLNSPMDKTDVIQRVIEYVDKHYMEEIGIGTLAGEFNVTPNYLSTLFHKRNGVTFVKYLTNTRMLKAKELLLTKSEFKVQDVAQAVGYFSSRHFTKLFLEHFQCYPSEIRERNG</sequence>
<name>A0A7Z2VQQ3_9BACL</name>
<dbReference type="SUPFAM" id="SSF46689">
    <property type="entry name" value="Homeodomain-like"/>
    <property type="match status" value="2"/>
</dbReference>
<dbReference type="SMART" id="SM00342">
    <property type="entry name" value="HTH_ARAC"/>
    <property type="match status" value="1"/>
</dbReference>
<evidence type="ECO:0000256" key="4">
    <source>
        <dbReference type="ARBA" id="ARBA00023012"/>
    </source>
</evidence>
<comment type="subcellular location">
    <subcellularLocation>
        <location evidence="1">Cytoplasm</location>
    </subcellularLocation>
</comment>
<protein>
    <submittedName>
        <fullName evidence="11">Response regulator</fullName>
    </submittedName>
</protein>
<dbReference type="PROSITE" id="PS50110">
    <property type="entry name" value="RESPONSE_REGULATORY"/>
    <property type="match status" value="1"/>
</dbReference>
<keyword evidence="12" id="KW-1185">Reference proteome</keyword>
<dbReference type="InterPro" id="IPR001789">
    <property type="entry name" value="Sig_transdc_resp-reg_receiver"/>
</dbReference>
<keyword evidence="3 8" id="KW-0597">Phosphoprotein</keyword>
<evidence type="ECO:0000256" key="3">
    <source>
        <dbReference type="ARBA" id="ARBA00022553"/>
    </source>
</evidence>
<dbReference type="InterPro" id="IPR018060">
    <property type="entry name" value="HTH_AraC"/>
</dbReference>
<dbReference type="EMBL" id="CP051680">
    <property type="protein sequence ID" value="QJD87421.1"/>
    <property type="molecule type" value="Genomic_DNA"/>
</dbReference>
<dbReference type="InterPro" id="IPR009057">
    <property type="entry name" value="Homeodomain-like_sf"/>
</dbReference>
<evidence type="ECO:0000313" key="11">
    <source>
        <dbReference type="EMBL" id="QJD87421.1"/>
    </source>
</evidence>
<dbReference type="PANTHER" id="PTHR42713:SF3">
    <property type="entry name" value="TRANSCRIPTIONAL REGULATORY PROTEIN HPTR"/>
    <property type="match status" value="1"/>
</dbReference>
<keyword evidence="2" id="KW-0963">Cytoplasm</keyword>
<dbReference type="GO" id="GO:0043565">
    <property type="term" value="F:sequence-specific DNA binding"/>
    <property type="evidence" value="ECO:0007669"/>
    <property type="project" value="InterPro"/>
</dbReference>
<evidence type="ECO:0000256" key="8">
    <source>
        <dbReference type="PROSITE-ProRule" id="PRU00169"/>
    </source>
</evidence>
<dbReference type="KEGG" id="cheb:HH215_32420"/>
<keyword evidence="4" id="KW-0902">Two-component regulatory system</keyword>
<evidence type="ECO:0000313" key="12">
    <source>
        <dbReference type="Proteomes" id="UP000502248"/>
    </source>
</evidence>
<dbReference type="Gene3D" id="1.10.10.60">
    <property type="entry name" value="Homeodomain-like"/>
    <property type="match status" value="2"/>
</dbReference>
<dbReference type="GO" id="GO:0000160">
    <property type="term" value="P:phosphorelay signal transduction system"/>
    <property type="evidence" value="ECO:0007669"/>
    <property type="project" value="UniProtKB-KW"/>
</dbReference>
<dbReference type="InterPro" id="IPR011006">
    <property type="entry name" value="CheY-like_superfamily"/>
</dbReference>
<evidence type="ECO:0000256" key="2">
    <source>
        <dbReference type="ARBA" id="ARBA00022490"/>
    </source>
</evidence>
<dbReference type="PROSITE" id="PS01124">
    <property type="entry name" value="HTH_ARAC_FAMILY_2"/>
    <property type="match status" value="1"/>
</dbReference>
<organism evidence="11 12">
    <name type="scientific">Cohnella herbarum</name>
    <dbReference type="NCBI Taxonomy" id="2728023"/>
    <lineage>
        <taxon>Bacteria</taxon>
        <taxon>Bacillati</taxon>
        <taxon>Bacillota</taxon>
        <taxon>Bacilli</taxon>
        <taxon>Bacillales</taxon>
        <taxon>Paenibacillaceae</taxon>
        <taxon>Cohnella</taxon>
    </lineage>
</organism>
<dbReference type="AlphaFoldDB" id="A0A7Z2VQQ3"/>
<gene>
    <name evidence="11" type="ORF">HH215_32420</name>
</gene>
<dbReference type="SMART" id="SM00448">
    <property type="entry name" value="REC"/>
    <property type="match status" value="1"/>
</dbReference>
<keyword evidence="5" id="KW-0805">Transcription regulation</keyword>
<dbReference type="SUPFAM" id="SSF52172">
    <property type="entry name" value="CheY-like"/>
    <property type="match status" value="1"/>
</dbReference>
<feature type="modified residue" description="4-aspartylphosphate" evidence="8">
    <location>
        <position position="54"/>
    </location>
</feature>
<evidence type="ECO:0000256" key="1">
    <source>
        <dbReference type="ARBA" id="ARBA00004496"/>
    </source>
</evidence>
<feature type="domain" description="HTH araC/xylS-type" evidence="9">
    <location>
        <begin position="400"/>
        <end position="499"/>
    </location>
</feature>
<dbReference type="PANTHER" id="PTHR42713">
    <property type="entry name" value="HISTIDINE KINASE-RELATED"/>
    <property type="match status" value="1"/>
</dbReference>
<dbReference type="RefSeq" id="WP_169283665.1">
    <property type="nucleotide sequence ID" value="NZ_CP051680.1"/>
</dbReference>
<dbReference type="Pfam" id="PF12833">
    <property type="entry name" value="HTH_18"/>
    <property type="match status" value="1"/>
</dbReference>
<reference evidence="11 12" key="1">
    <citation type="submission" date="2020-04" db="EMBL/GenBank/DDBJ databases">
        <title>Genome sequencing of novel species.</title>
        <authorList>
            <person name="Heo J."/>
            <person name="Kim S.-J."/>
            <person name="Kim J.-S."/>
            <person name="Hong S.-B."/>
            <person name="Kwon S.-W."/>
        </authorList>
    </citation>
    <scope>NUCLEOTIDE SEQUENCE [LARGE SCALE GENOMIC DNA]</scope>
    <source>
        <strain evidence="11 12">MFER-1</strain>
    </source>
</reference>
<keyword evidence="7" id="KW-0804">Transcription</keyword>
<dbReference type="InterPro" id="IPR051552">
    <property type="entry name" value="HptR"/>
</dbReference>